<dbReference type="CDD" id="cd00160">
    <property type="entry name" value="RhoGEF"/>
    <property type="match status" value="1"/>
</dbReference>
<dbReference type="PANTHER" id="PTHR12877:SF15">
    <property type="entry name" value="RHO GUANINE NUCLEOTIDE EXCHANGE FACTOR 17"/>
    <property type="match status" value="1"/>
</dbReference>
<dbReference type="OrthoDB" id="4066896at2759"/>
<reference evidence="4" key="2">
    <citation type="submission" date="2017-10" db="EMBL/GenBank/DDBJ databases">
        <title>Ladona fulva Genome sequencing and assembly.</title>
        <authorList>
            <person name="Murali S."/>
            <person name="Richards S."/>
            <person name="Bandaranaike D."/>
            <person name="Bellair M."/>
            <person name="Blankenburg K."/>
            <person name="Chao H."/>
            <person name="Dinh H."/>
            <person name="Doddapaneni H."/>
            <person name="Dugan-Rocha S."/>
            <person name="Elkadiri S."/>
            <person name="Gnanaolivu R."/>
            <person name="Hernandez B."/>
            <person name="Skinner E."/>
            <person name="Javaid M."/>
            <person name="Lee S."/>
            <person name="Li M."/>
            <person name="Ming W."/>
            <person name="Munidasa M."/>
            <person name="Muniz J."/>
            <person name="Nguyen L."/>
            <person name="Hughes D."/>
            <person name="Osuji N."/>
            <person name="Pu L.-L."/>
            <person name="Puazo M."/>
            <person name="Qu C."/>
            <person name="Quiroz J."/>
            <person name="Raj R."/>
            <person name="Weissenberger G."/>
            <person name="Xin Y."/>
            <person name="Zou X."/>
            <person name="Han Y."/>
            <person name="Worley K."/>
            <person name="Muzny D."/>
            <person name="Gibbs R."/>
        </authorList>
    </citation>
    <scope>NUCLEOTIDE SEQUENCE</scope>
    <source>
        <strain evidence="4">Sampled in the wild</strain>
    </source>
</reference>
<feature type="region of interest" description="Disordered" evidence="2">
    <location>
        <begin position="607"/>
        <end position="707"/>
    </location>
</feature>
<dbReference type="Proteomes" id="UP000792457">
    <property type="component" value="Unassembled WGS sequence"/>
</dbReference>
<comment type="caution">
    <text evidence="4">The sequence shown here is derived from an EMBL/GenBank/DDBJ whole genome shotgun (WGS) entry which is preliminary data.</text>
</comment>
<feature type="region of interest" description="Disordered" evidence="2">
    <location>
        <begin position="854"/>
        <end position="879"/>
    </location>
</feature>
<protein>
    <recommendedName>
        <fullName evidence="3">DH domain-containing protein</fullName>
    </recommendedName>
</protein>
<feature type="compositionally biased region" description="Basic and acidic residues" evidence="2">
    <location>
        <begin position="905"/>
        <end position="915"/>
    </location>
</feature>
<feature type="compositionally biased region" description="Low complexity" evidence="2">
    <location>
        <begin position="697"/>
        <end position="707"/>
    </location>
</feature>
<feature type="compositionally biased region" description="Low complexity" evidence="2">
    <location>
        <begin position="940"/>
        <end position="955"/>
    </location>
</feature>
<feature type="compositionally biased region" description="Polar residues" evidence="2">
    <location>
        <begin position="459"/>
        <end position="469"/>
    </location>
</feature>
<feature type="compositionally biased region" description="Low complexity" evidence="2">
    <location>
        <begin position="866"/>
        <end position="876"/>
    </location>
</feature>
<dbReference type="GO" id="GO:0005737">
    <property type="term" value="C:cytoplasm"/>
    <property type="evidence" value="ECO:0007669"/>
    <property type="project" value="UniProtKB-ARBA"/>
</dbReference>
<dbReference type="EMBL" id="KZ308198">
    <property type="protein sequence ID" value="KAG8224507.1"/>
    <property type="molecule type" value="Genomic_DNA"/>
</dbReference>
<reference evidence="4" key="1">
    <citation type="submission" date="2013-04" db="EMBL/GenBank/DDBJ databases">
        <authorList>
            <person name="Qu J."/>
            <person name="Murali S.C."/>
            <person name="Bandaranaike D."/>
            <person name="Bellair M."/>
            <person name="Blankenburg K."/>
            <person name="Chao H."/>
            <person name="Dinh H."/>
            <person name="Doddapaneni H."/>
            <person name="Downs B."/>
            <person name="Dugan-Rocha S."/>
            <person name="Elkadiri S."/>
            <person name="Gnanaolivu R.D."/>
            <person name="Hernandez B."/>
            <person name="Javaid M."/>
            <person name="Jayaseelan J.C."/>
            <person name="Lee S."/>
            <person name="Li M."/>
            <person name="Ming W."/>
            <person name="Munidasa M."/>
            <person name="Muniz J."/>
            <person name="Nguyen L."/>
            <person name="Ongeri F."/>
            <person name="Osuji N."/>
            <person name="Pu L.-L."/>
            <person name="Puazo M."/>
            <person name="Qu C."/>
            <person name="Quiroz J."/>
            <person name="Raj R."/>
            <person name="Weissenberger G."/>
            <person name="Xin Y."/>
            <person name="Zou X."/>
            <person name="Han Y."/>
            <person name="Richards S."/>
            <person name="Worley K."/>
            <person name="Muzny D."/>
            <person name="Gibbs R."/>
        </authorList>
    </citation>
    <scope>NUCLEOTIDE SEQUENCE</scope>
    <source>
        <strain evidence="4">Sampled in the wild</strain>
    </source>
</reference>
<evidence type="ECO:0000256" key="2">
    <source>
        <dbReference type="SAM" id="MobiDB-lite"/>
    </source>
</evidence>
<dbReference type="Gene3D" id="1.20.900.10">
    <property type="entry name" value="Dbl homology (DH) domain"/>
    <property type="match status" value="1"/>
</dbReference>
<gene>
    <name evidence="4" type="ORF">J437_LFUL004990</name>
</gene>
<name>A0A8K0JXM0_LADFU</name>
<dbReference type="GO" id="GO:0051496">
    <property type="term" value="P:positive regulation of stress fiber assembly"/>
    <property type="evidence" value="ECO:0007669"/>
    <property type="project" value="UniProtKB-ARBA"/>
</dbReference>
<feature type="region of interest" description="Disordered" evidence="2">
    <location>
        <begin position="437"/>
        <end position="500"/>
    </location>
</feature>
<dbReference type="PANTHER" id="PTHR12877">
    <property type="entry name" value="RHO GUANINE NUCLEOTIDE EXCHANGE FACTOR"/>
    <property type="match status" value="1"/>
</dbReference>
<dbReference type="Pfam" id="PF19056">
    <property type="entry name" value="WD40_2"/>
    <property type="match status" value="2"/>
</dbReference>
<dbReference type="InterPro" id="IPR039919">
    <property type="entry name" value="ARHGEF10/ARHGEF17"/>
</dbReference>
<feature type="compositionally biased region" description="Low complexity" evidence="2">
    <location>
        <begin position="477"/>
        <end position="490"/>
    </location>
</feature>
<feature type="domain" description="DH" evidence="3">
    <location>
        <begin position="9"/>
        <end position="184"/>
    </location>
</feature>
<dbReference type="SMART" id="SM00325">
    <property type="entry name" value="RhoGEF"/>
    <property type="match status" value="1"/>
</dbReference>
<evidence type="ECO:0000256" key="1">
    <source>
        <dbReference type="ARBA" id="ARBA00022658"/>
    </source>
</evidence>
<keyword evidence="1" id="KW-0344">Guanine-nucleotide releasing factor</keyword>
<dbReference type="InterPro" id="IPR000219">
    <property type="entry name" value="DH_dom"/>
</dbReference>
<evidence type="ECO:0000313" key="4">
    <source>
        <dbReference type="EMBL" id="KAG8224507.1"/>
    </source>
</evidence>
<accession>A0A8K0JXM0</accession>
<dbReference type="FunFam" id="1.20.900.10:FF:000003">
    <property type="entry name" value="Rho guanine nucleotide exchange factor 10 like"/>
    <property type="match status" value="1"/>
</dbReference>
<dbReference type="GO" id="GO:0030036">
    <property type="term" value="P:actin cytoskeleton organization"/>
    <property type="evidence" value="ECO:0007669"/>
    <property type="project" value="TreeGrafter"/>
</dbReference>
<dbReference type="AlphaFoldDB" id="A0A8K0JXM0"/>
<feature type="compositionally biased region" description="Acidic residues" evidence="2">
    <location>
        <begin position="639"/>
        <end position="649"/>
    </location>
</feature>
<evidence type="ECO:0000313" key="5">
    <source>
        <dbReference type="Proteomes" id="UP000792457"/>
    </source>
</evidence>
<sequence>MPPANPSGRRISFSNTIPKKYLHALKSPENAGLIDAALVDEIFFQVPEILTLHEAFLEELRGRLDHWDPLRQQLGDVFLHTFTQQGVIDTYASFINNWKHAKESIKSACQAKPAFARFLNTMAREHKGKLAVDSLLIMPVQRIPRYELLIQMLLKHTEPSHPDYPLLVEAASVVRSLAQSINRRGRGTGTGRGSSSASSGTTIEAWADAILAGSGGSSSSGNSGTRTLLRVDQVTLGGKERSFILFSDLLLIASAKRRTGPSAIRKASTMSTASGFATGLEGHKLKLLMRIPLEDLEIVRGREEAGSVRRALKEAEKVQEDLNVVGKMSHLASSLHCSHSALDDALADLAAELRRRAAEASAMEAPLSQLPLALHTQSGSVETLLAIFPKAETRASWEEALLEAKQKLTDHFPTPEFVSPLPIRKTRAGLQFTCAAPTLPSLAPPQKEGTPPLRESSVPGKSQLSTSDLQPRGRAYSSSSDTGRSGRSMSVTRGLGTGWPEGGGGGEVWVCNSDGYVGQVCVLSLQPEPTVASCNGHSFEVCEEGTVPSGPSPGSRWAWCLAPTAPEGAPGVGGVWVSLQHSALLRLFSPVSPFPCLCSIDLTPASEETEGVDDGNPVRSGDNNAGGTGNIQLDSSSSDSDEEEGEGGSEEGGCISQDEVSSPPPPSPPPHGPPSSPPPPSSLMGDGNDDLMMVDQSFTSGSSGASSCGTGNLGGVPGNQATMWLGTEDGCIHVYHCGDNIRTKRNKLRIQHVAAVLCILYLDDRVYVSLANGDIVVYTREPGGGWSAVESKRRAVGSSATPLKEGCGCDDIIRQHKAACLRVTALLTCQDLLWVGTSAGVILTLAMDRRQLQRAQQLPTSGGKSGSSHSSQSSVGICPTVTGLPHGHTGHVRFLTCVDMPADDSSDKGSTDQKGSKSSTFSSLVGSSSIIPPGTPSTSPPQSYQGSLSSQSLSGWRCLGGGTPSPRTDEKPGGKILVISGGDGYEDFRNSGTGPSSEVAGREDSTNHLLLWQVQFMCHDFPYFC</sequence>
<dbReference type="SUPFAM" id="SSF48065">
    <property type="entry name" value="DBL homology domain (DH-domain)"/>
    <property type="match status" value="1"/>
</dbReference>
<feature type="region of interest" description="Disordered" evidence="2">
    <location>
        <begin position="903"/>
        <end position="974"/>
    </location>
</feature>
<dbReference type="InterPro" id="IPR035899">
    <property type="entry name" value="DBL_dom_sf"/>
</dbReference>
<dbReference type="Pfam" id="PF00621">
    <property type="entry name" value="RhoGEF"/>
    <property type="match status" value="1"/>
</dbReference>
<dbReference type="Pfam" id="PF19057">
    <property type="entry name" value="PH_19"/>
    <property type="match status" value="1"/>
</dbReference>
<dbReference type="GO" id="GO:0005085">
    <property type="term" value="F:guanyl-nucleotide exchange factor activity"/>
    <property type="evidence" value="ECO:0007669"/>
    <property type="project" value="UniProtKB-KW"/>
</dbReference>
<dbReference type="PROSITE" id="PS50010">
    <property type="entry name" value="DH_2"/>
    <property type="match status" value="1"/>
</dbReference>
<evidence type="ECO:0000259" key="3">
    <source>
        <dbReference type="PROSITE" id="PS50010"/>
    </source>
</evidence>
<feature type="compositionally biased region" description="Low complexity" evidence="2">
    <location>
        <begin position="916"/>
        <end position="932"/>
    </location>
</feature>
<feature type="compositionally biased region" description="Pro residues" evidence="2">
    <location>
        <begin position="662"/>
        <end position="681"/>
    </location>
</feature>
<organism evidence="4 5">
    <name type="scientific">Ladona fulva</name>
    <name type="common">Scarce chaser dragonfly</name>
    <name type="synonym">Libellula fulva</name>
    <dbReference type="NCBI Taxonomy" id="123851"/>
    <lineage>
        <taxon>Eukaryota</taxon>
        <taxon>Metazoa</taxon>
        <taxon>Ecdysozoa</taxon>
        <taxon>Arthropoda</taxon>
        <taxon>Hexapoda</taxon>
        <taxon>Insecta</taxon>
        <taxon>Pterygota</taxon>
        <taxon>Palaeoptera</taxon>
        <taxon>Odonata</taxon>
        <taxon>Epiprocta</taxon>
        <taxon>Anisoptera</taxon>
        <taxon>Libelluloidea</taxon>
        <taxon>Libellulidae</taxon>
        <taxon>Ladona</taxon>
    </lineage>
</organism>
<keyword evidence="5" id="KW-1185">Reference proteome</keyword>
<dbReference type="SUPFAM" id="SSF101898">
    <property type="entry name" value="NHL repeat"/>
    <property type="match status" value="1"/>
</dbReference>
<proteinExistence type="predicted"/>